<feature type="compositionally biased region" description="Basic and acidic residues" evidence="2">
    <location>
        <begin position="569"/>
        <end position="584"/>
    </location>
</feature>
<gene>
    <name evidence="3" type="ORF">BV898_02869</name>
</gene>
<feature type="compositionally biased region" description="Basic and acidic residues" evidence="2">
    <location>
        <begin position="551"/>
        <end position="562"/>
    </location>
</feature>
<dbReference type="AlphaFoldDB" id="A0A1W0X6L5"/>
<keyword evidence="4" id="KW-1185">Reference proteome</keyword>
<feature type="region of interest" description="Disordered" evidence="2">
    <location>
        <begin position="368"/>
        <end position="423"/>
    </location>
</feature>
<evidence type="ECO:0000256" key="2">
    <source>
        <dbReference type="SAM" id="MobiDB-lite"/>
    </source>
</evidence>
<feature type="region of interest" description="Disordered" evidence="2">
    <location>
        <begin position="459"/>
        <end position="597"/>
    </location>
</feature>
<name>A0A1W0X6L5_HYPEX</name>
<proteinExistence type="predicted"/>
<dbReference type="Proteomes" id="UP000192578">
    <property type="component" value="Unassembled WGS sequence"/>
</dbReference>
<feature type="coiled-coil region" evidence="1">
    <location>
        <begin position="430"/>
        <end position="457"/>
    </location>
</feature>
<sequence>MRNDVNGAVRMGSTSATEDDCSGDDSDYKYISPNRLKKQAWLVARQRIMSNSDDDEEFFDEEDYCSVDEPRGVTTKPFRPQTAPAQTQQNSTRISCEPSAFSRPSRFRSQTTVRTALDRKCGARSGADAGVGDRYGDGSEIRHTVKSRDMSTLNHLRRCVVDQIDFIKQRDGVWSNAKLYDAVTVLGNFMQENGFRYIFLPDHQREWLEDMVSRLDQWTTLNIPFSTEFLQHRANDERRRKYKEKVDAACYRLINPQNFEKQQAKKRAGQALIHRETVMRRKIDQDRRQARLDLIENRTRDPTRRNRIAQQQMPIEMRPHRNPRGSQSLSREPLTSKTPIKLTNPLRAPHRPFKEVADDLHAAKMFGDGIHGRLKRQPSPKRGRPGSRSSSLAIRRAVATKSARLRPKTAGNCHMKPRGDSDVSVAPDDLVELLQLIQDIEDKQREINNELLILRKEADSGSHRPGISEAWWEGKSPGNKSGHRRSGPAGMDKGKKCLPRHVSEAWWEGKESAKPSDVRSTATEPDESEDQQRPSIRESWWSSNTPAGQLADKESDRPHIRDSWWQLKQAEEKENCRPKLKDTSWDGQARSKTSRKGHPVLNRLEMENFTGSSDVTLKGSDDPSKIQDKVWLQPPYPVPRQSKKPRIKSVGPPNIPEVWWKGAGNNASMKPRALDSAHLRTERVDTVARNVYSDVDSVLNQNLLKICVGGVVRSLKS</sequence>
<protein>
    <submittedName>
        <fullName evidence="3">Uncharacterized protein</fullName>
    </submittedName>
</protein>
<feature type="region of interest" description="Disordered" evidence="2">
    <location>
        <begin position="69"/>
        <end position="101"/>
    </location>
</feature>
<dbReference type="OrthoDB" id="10667423at2759"/>
<evidence type="ECO:0000256" key="1">
    <source>
        <dbReference type="SAM" id="Coils"/>
    </source>
</evidence>
<reference evidence="4" key="1">
    <citation type="submission" date="2017-01" db="EMBL/GenBank/DDBJ databases">
        <title>Comparative genomics of anhydrobiosis in the tardigrade Hypsibius dujardini.</title>
        <authorList>
            <person name="Yoshida Y."/>
            <person name="Koutsovoulos G."/>
            <person name="Laetsch D."/>
            <person name="Stevens L."/>
            <person name="Kumar S."/>
            <person name="Horikawa D."/>
            <person name="Ishino K."/>
            <person name="Komine S."/>
            <person name="Tomita M."/>
            <person name="Blaxter M."/>
            <person name="Arakawa K."/>
        </authorList>
    </citation>
    <scope>NUCLEOTIDE SEQUENCE [LARGE SCALE GENOMIC DNA]</scope>
    <source>
        <strain evidence="4">Z151</strain>
    </source>
</reference>
<keyword evidence="1" id="KW-0175">Coiled coil</keyword>
<dbReference type="EMBL" id="MTYJ01000013">
    <property type="protein sequence ID" value="OQV23133.1"/>
    <property type="molecule type" value="Genomic_DNA"/>
</dbReference>
<feature type="compositionally biased region" description="Basic and acidic residues" evidence="2">
    <location>
        <begin position="501"/>
        <end position="517"/>
    </location>
</feature>
<feature type="region of interest" description="Disordered" evidence="2">
    <location>
        <begin position="317"/>
        <end position="346"/>
    </location>
</feature>
<feature type="region of interest" description="Disordered" evidence="2">
    <location>
        <begin position="1"/>
        <end position="25"/>
    </location>
</feature>
<evidence type="ECO:0000313" key="4">
    <source>
        <dbReference type="Proteomes" id="UP000192578"/>
    </source>
</evidence>
<accession>A0A1W0X6L5</accession>
<evidence type="ECO:0000313" key="3">
    <source>
        <dbReference type="EMBL" id="OQV23133.1"/>
    </source>
</evidence>
<feature type="compositionally biased region" description="Basic residues" evidence="2">
    <location>
        <begin position="372"/>
        <end position="385"/>
    </location>
</feature>
<comment type="caution">
    <text evidence="3">The sequence shown here is derived from an EMBL/GenBank/DDBJ whole genome shotgun (WGS) entry which is preliminary data.</text>
</comment>
<organism evidence="3 4">
    <name type="scientific">Hypsibius exemplaris</name>
    <name type="common">Freshwater tardigrade</name>
    <dbReference type="NCBI Taxonomy" id="2072580"/>
    <lineage>
        <taxon>Eukaryota</taxon>
        <taxon>Metazoa</taxon>
        <taxon>Ecdysozoa</taxon>
        <taxon>Tardigrada</taxon>
        <taxon>Eutardigrada</taxon>
        <taxon>Parachela</taxon>
        <taxon>Hypsibioidea</taxon>
        <taxon>Hypsibiidae</taxon>
        <taxon>Hypsibius</taxon>
    </lineage>
</organism>
<feature type="compositionally biased region" description="Polar residues" evidence="2">
    <location>
        <begin position="324"/>
        <end position="338"/>
    </location>
</feature>
<feature type="compositionally biased region" description="Polar residues" evidence="2">
    <location>
        <begin position="83"/>
        <end position="94"/>
    </location>
</feature>